<dbReference type="GO" id="GO:0009372">
    <property type="term" value="P:quorum sensing"/>
    <property type="evidence" value="ECO:0007669"/>
    <property type="project" value="UniProtKB-KW"/>
</dbReference>
<dbReference type="SMART" id="SM00793">
    <property type="entry name" value="AgrB"/>
    <property type="match status" value="1"/>
</dbReference>
<reference evidence="9 10" key="1">
    <citation type="submission" date="2021-10" db="EMBL/GenBank/DDBJ databases">
        <title>Anaerobic single-cell dispensing facilitates the cultivation of human gut bacteria.</title>
        <authorList>
            <person name="Afrizal A."/>
        </authorList>
    </citation>
    <scope>NUCLEOTIDE SEQUENCE [LARGE SCALE GENOMIC DNA]</scope>
    <source>
        <strain evidence="9 10">CLA-AA-H270</strain>
    </source>
</reference>
<evidence type="ECO:0000256" key="5">
    <source>
        <dbReference type="ARBA" id="ARBA00022801"/>
    </source>
</evidence>
<keyword evidence="7 8" id="KW-0472">Membrane</keyword>
<feature type="transmembrane region" description="Helical" evidence="8">
    <location>
        <begin position="66"/>
        <end position="93"/>
    </location>
</feature>
<dbReference type="Proteomes" id="UP001298753">
    <property type="component" value="Unassembled WGS sequence"/>
</dbReference>
<gene>
    <name evidence="9" type="ORF">LKD22_08540</name>
</gene>
<evidence type="ECO:0000256" key="4">
    <source>
        <dbReference type="ARBA" id="ARBA00022692"/>
    </source>
</evidence>
<keyword evidence="1" id="KW-1003">Cell membrane</keyword>
<feature type="transmembrane region" description="Helical" evidence="8">
    <location>
        <begin position="39"/>
        <end position="60"/>
    </location>
</feature>
<dbReference type="AlphaFoldDB" id="A0AAW4W0B3"/>
<keyword evidence="6 8" id="KW-1133">Transmembrane helix</keyword>
<evidence type="ECO:0000256" key="6">
    <source>
        <dbReference type="ARBA" id="ARBA00022989"/>
    </source>
</evidence>
<proteinExistence type="predicted"/>
<keyword evidence="10" id="KW-1185">Reference proteome</keyword>
<feature type="transmembrane region" description="Helical" evidence="8">
    <location>
        <begin position="105"/>
        <end position="123"/>
    </location>
</feature>
<evidence type="ECO:0000313" key="10">
    <source>
        <dbReference type="Proteomes" id="UP001298753"/>
    </source>
</evidence>
<dbReference type="GO" id="GO:0008233">
    <property type="term" value="F:peptidase activity"/>
    <property type="evidence" value="ECO:0007669"/>
    <property type="project" value="UniProtKB-KW"/>
</dbReference>
<dbReference type="EMBL" id="JAJEPX010000024">
    <property type="protein sequence ID" value="MCC2177172.1"/>
    <property type="molecule type" value="Genomic_DNA"/>
</dbReference>
<keyword evidence="5" id="KW-0378">Hydrolase</keyword>
<evidence type="ECO:0000256" key="1">
    <source>
        <dbReference type="ARBA" id="ARBA00022475"/>
    </source>
</evidence>
<evidence type="ECO:0000256" key="8">
    <source>
        <dbReference type="SAM" id="Phobius"/>
    </source>
</evidence>
<dbReference type="GO" id="GO:0016020">
    <property type="term" value="C:membrane"/>
    <property type="evidence" value="ECO:0007669"/>
    <property type="project" value="InterPro"/>
</dbReference>
<keyword evidence="2" id="KW-0673">Quorum sensing</keyword>
<dbReference type="InterPro" id="IPR006741">
    <property type="entry name" value="AgrB"/>
</dbReference>
<dbReference type="GO" id="GO:0006508">
    <property type="term" value="P:proteolysis"/>
    <property type="evidence" value="ECO:0007669"/>
    <property type="project" value="UniProtKB-KW"/>
</dbReference>
<keyword evidence="4 8" id="KW-0812">Transmembrane</keyword>
<comment type="caution">
    <text evidence="9">The sequence shown here is derived from an EMBL/GenBank/DDBJ whole genome shotgun (WGS) entry which is preliminary data.</text>
</comment>
<accession>A0AAW4W0B3</accession>
<name>A0AAW4W0B3_9FIRM</name>
<feature type="transmembrane region" description="Helical" evidence="8">
    <location>
        <begin position="129"/>
        <end position="145"/>
    </location>
</feature>
<sequence length="269" mass="31148">MPLFREKRNDEVRYAKLLIDEKIMENRMKKVSNWLIAKLIKSMGLLHYYSIINYALGILIGNTGTLLASLLAVWICFGSVKNAILFAIAFSILRPFTGGIHMDTQFKCVLTTIYIFVISVWLAKSMFPNILMSIALISSIGIWIFSPVIGQDKILTIEQEQKNRWITHRIVVFYWITIGCFGNAEISRIIQVVFVIIFILQLLKIFLSKNFIDHRCSFEFLKISKTLRISTMFLAVCMVICKNAVHRVSAQWCYQDDIPDDIQRKFDNM</sequence>
<evidence type="ECO:0000313" key="9">
    <source>
        <dbReference type="EMBL" id="MCC2177172.1"/>
    </source>
</evidence>
<protein>
    <submittedName>
        <fullName evidence="9">Accessory gene regulator B family protein</fullName>
    </submittedName>
</protein>
<evidence type="ECO:0000256" key="2">
    <source>
        <dbReference type="ARBA" id="ARBA00022654"/>
    </source>
</evidence>
<feature type="transmembrane region" description="Helical" evidence="8">
    <location>
        <begin position="166"/>
        <end position="184"/>
    </location>
</feature>
<keyword evidence="3" id="KW-0645">Protease</keyword>
<organism evidence="9 10">
    <name type="scientific">Agathobaculum butyriciproducens</name>
    <dbReference type="NCBI Taxonomy" id="1628085"/>
    <lineage>
        <taxon>Bacteria</taxon>
        <taxon>Bacillati</taxon>
        <taxon>Bacillota</taxon>
        <taxon>Clostridia</taxon>
        <taxon>Eubacteriales</taxon>
        <taxon>Butyricicoccaceae</taxon>
        <taxon>Agathobaculum</taxon>
    </lineage>
</organism>
<evidence type="ECO:0000256" key="7">
    <source>
        <dbReference type="ARBA" id="ARBA00023136"/>
    </source>
</evidence>
<dbReference type="Pfam" id="PF04647">
    <property type="entry name" value="AgrB"/>
    <property type="match status" value="1"/>
</dbReference>
<evidence type="ECO:0000256" key="3">
    <source>
        <dbReference type="ARBA" id="ARBA00022670"/>
    </source>
</evidence>